<dbReference type="InterPro" id="IPR029058">
    <property type="entry name" value="AB_hydrolase_fold"/>
</dbReference>
<proteinExistence type="inferred from homology"/>
<dbReference type="InterPro" id="IPR027417">
    <property type="entry name" value="P-loop_NTPase"/>
</dbReference>
<dbReference type="InterPro" id="IPR000642">
    <property type="entry name" value="Peptidase_M41"/>
</dbReference>
<dbReference type="Gene3D" id="3.40.50.1820">
    <property type="entry name" value="alpha/beta hydrolase"/>
    <property type="match status" value="1"/>
</dbReference>
<comment type="similarity">
    <text evidence="3">In the C-terminal section; belongs to the peptidase M41 family.</text>
</comment>
<organism evidence="15 16">
    <name type="scientific">Cannabis sativa</name>
    <name type="common">Hemp</name>
    <name type="synonym">Marijuana</name>
    <dbReference type="NCBI Taxonomy" id="3483"/>
    <lineage>
        <taxon>Eukaryota</taxon>
        <taxon>Viridiplantae</taxon>
        <taxon>Streptophyta</taxon>
        <taxon>Embryophyta</taxon>
        <taxon>Tracheophyta</taxon>
        <taxon>Spermatophyta</taxon>
        <taxon>Magnoliopsida</taxon>
        <taxon>eudicotyledons</taxon>
        <taxon>Gunneridae</taxon>
        <taxon>Pentapetalae</taxon>
        <taxon>rosids</taxon>
        <taxon>fabids</taxon>
        <taxon>Rosales</taxon>
        <taxon>Cannabaceae</taxon>
        <taxon>Cannabis</taxon>
    </lineage>
</organism>
<dbReference type="HAMAP" id="MF_01458">
    <property type="entry name" value="FtsH"/>
    <property type="match status" value="1"/>
</dbReference>
<comment type="cofactor">
    <cofactor evidence="1">
        <name>Zn(2+)</name>
        <dbReference type="ChEBI" id="CHEBI:29105"/>
    </cofactor>
</comment>
<dbReference type="InterPro" id="IPR003593">
    <property type="entry name" value="AAA+_ATPase"/>
</dbReference>
<dbReference type="GO" id="GO:0045037">
    <property type="term" value="P:protein import into chloroplast stroma"/>
    <property type="evidence" value="ECO:0007669"/>
    <property type="project" value="TreeGrafter"/>
</dbReference>
<sequence length="915" mass="101164">MALRRLITEVSRHQPHLERCKLLFSRSSISTQKFQLGGVNRLLNPQKRYQSTYVGSLARRARDADETSEVSHLKDLYRRGDPEAVIRLFESQPSMYSNPEALLEYVKALVKVDRLDGSELLKVLQRGVSMSAREEENVGGLAAFKNVRKSTKDGLLGTASAPIHMVSAEGGNFKEQLWRTIRTIALAFLLISGVGALIEDKGISKGLGLNEEVQPSMESNTKFNDVKGVDEAKAELEEIVHYLRDPKRFTRLGGKLPKGVLLVGPPGTGKTMLARAIAGEAGVPFFSCSGSEFEEMFVGVGARRVRDLFSAAKKRSPCIIFIDEIDAIGGSRNPKDQQYMKMTLNQLLVELDGFKQNEGIIVIAATNFPESLDKALVRPGRFDRHIVVPNPDVEGRRQIMESHMAKVLKADDVDLMIIARGTPGFSGADLANLVNVAALKAAMDGAKAVSMADLEFAKDRIMMGSERKSAVISDDSRKLTAFHESGHALVAIHTEGALQVHKATIVPRGMALGMVAQLPDKDETKISRKQMLARLDVCMGGRVAEELIFGENEVTSGASSDLEKATSIARAMVTQYGMSKEVGVVTHNYDDHGKSMSTETRLLIEKEVKSMLDTAYNNAKAILTAHFHELHALANALLEHETLTGMIQQSLRVRVSIVNRHGENLVGILHDTGSEELVIICHGLQSSKERIPMVNLAAAFEKEGISAFRFDFAGNGESEGSFRYGNYRREADDLRDVVQYFNEKNRTVISIIGHSKGGNAVLLYAAKHNDIHTVVNISGRFDLKRGIEGRLGKDFLQRIKQDGFIDVKNKRGKFEYRVTEESLMDRLTTDTLEACKSIDHNCRVLTIHGSMDKIVPIEDSFEFNKFISNHKLHIIEGADHEYTYHQDELASVVLDFIKAGFSPSWRSTCSVAIIG</sequence>
<gene>
    <name evidence="15" type="ORF">F8388_014421</name>
</gene>
<dbReference type="GO" id="GO:0046872">
    <property type="term" value="F:metal ion binding"/>
    <property type="evidence" value="ECO:0007669"/>
    <property type="project" value="UniProtKB-KW"/>
</dbReference>
<evidence type="ECO:0000259" key="14">
    <source>
        <dbReference type="SMART" id="SM00382"/>
    </source>
</evidence>
<dbReference type="InterPro" id="IPR041569">
    <property type="entry name" value="AAA_lid_3"/>
</dbReference>
<evidence type="ECO:0000256" key="6">
    <source>
        <dbReference type="ARBA" id="ARBA00022723"/>
    </source>
</evidence>
<dbReference type="FunFam" id="1.20.58.760:FF:000002">
    <property type="entry name" value="ATP-dependent zinc metalloprotease FtsH"/>
    <property type="match status" value="1"/>
</dbReference>
<protein>
    <recommendedName>
        <fullName evidence="14">AAA+ ATPase domain-containing protein</fullName>
    </recommendedName>
</protein>
<dbReference type="AlphaFoldDB" id="A0A7J6G104"/>
<evidence type="ECO:0000313" key="16">
    <source>
        <dbReference type="Proteomes" id="UP000525078"/>
    </source>
</evidence>
<evidence type="ECO:0000256" key="3">
    <source>
        <dbReference type="ARBA" id="ARBA00010044"/>
    </source>
</evidence>
<dbReference type="InterPro" id="IPR022742">
    <property type="entry name" value="Hydrolase_4"/>
</dbReference>
<dbReference type="Gene3D" id="3.40.50.300">
    <property type="entry name" value="P-loop containing nucleotide triphosphate hydrolases"/>
    <property type="match status" value="1"/>
</dbReference>
<evidence type="ECO:0000313" key="15">
    <source>
        <dbReference type="EMBL" id="KAF4375699.1"/>
    </source>
</evidence>
<dbReference type="FunFam" id="3.40.50.1820:FF:000170">
    <property type="entry name" value="Alpha/beta-Hydrolases superfamily protein"/>
    <property type="match status" value="1"/>
</dbReference>
<dbReference type="FunFam" id="1.10.8.60:FF:000001">
    <property type="entry name" value="ATP-dependent zinc metalloprotease FtsH"/>
    <property type="match status" value="1"/>
</dbReference>
<comment type="subcellular location">
    <subcellularLocation>
        <location evidence="2">Mitochondrion inner membrane</location>
        <topology evidence="2">Single-pass membrane protein</topology>
        <orientation evidence="2">Intermembrane side</orientation>
    </subcellularLocation>
</comment>
<dbReference type="SUPFAM" id="SSF53474">
    <property type="entry name" value="alpha/beta-Hydrolases"/>
    <property type="match status" value="1"/>
</dbReference>
<evidence type="ECO:0000256" key="13">
    <source>
        <dbReference type="ARBA" id="ARBA00023128"/>
    </source>
</evidence>
<dbReference type="GO" id="GO:0004176">
    <property type="term" value="F:ATP-dependent peptidase activity"/>
    <property type="evidence" value="ECO:0007669"/>
    <property type="project" value="InterPro"/>
</dbReference>
<keyword evidence="10" id="KW-0067">ATP-binding</keyword>
<evidence type="ECO:0000256" key="11">
    <source>
        <dbReference type="ARBA" id="ARBA00022946"/>
    </source>
</evidence>
<keyword evidence="9" id="KW-0862">Zinc</keyword>
<keyword evidence="11" id="KW-0809">Transit peptide</keyword>
<dbReference type="Gene3D" id="1.10.8.60">
    <property type="match status" value="1"/>
</dbReference>
<dbReference type="InterPro" id="IPR003960">
    <property type="entry name" value="ATPase_AAA_CS"/>
</dbReference>
<dbReference type="Pfam" id="PF01434">
    <property type="entry name" value="Peptidase_M41"/>
    <property type="match status" value="1"/>
</dbReference>
<dbReference type="Pfam" id="PF00004">
    <property type="entry name" value="AAA"/>
    <property type="match status" value="1"/>
</dbReference>
<evidence type="ECO:0000256" key="8">
    <source>
        <dbReference type="ARBA" id="ARBA00022801"/>
    </source>
</evidence>
<dbReference type="GO" id="GO:0016887">
    <property type="term" value="F:ATP hydrolysis activity"/>
    <property type="evidence" value="ECO:0007669"/>
    <property type="project" value="InterPro"/>
</dbReference>
<evidence type="ECO:0000256" key="2">
    <source>
        <dbReference type="ARBA" id="ARBA00004243"/>
    </source>
</evidence>
<dbReference type="InterPro" id="IPR003959">
    <property type="entry name" value="ATPase_AAA_core"/>
</dbReference>
<dbReference type="GO" id="GO:0009507">
    <property type="term" value="C:chloroplast"/>
    <property type="evidence" value="ECO:0007669"/>
    <property type="project" value="TreeGrafter"/>
</dbReference>
<evidence type="ECO:0000256" key="1">
    <source>
        <dbReference type="ARBA" id="ARBA00001947"/>
    </source>
</evidence>
<evidence type="ECO:0000256" key="4">
    <source>
        <dbReference type="ARBA" id="ARBA00010550"/>
    </source>
</evidence>
<dbReference type="CDD" id="cd19501">
    <property type="entry name" value="RecA-like_FtsH"/>
    <property type="match status" value="1"/>
</dbReference>
<keyword evidence="5" id="KW-0645">Protease</keyword>
<keyword evidence="8" id="KW-0378">Hydrolase</keyword>
<dbReference type="SUPFAM" id="SSF140990">
    <property type="entry name" value="FtsH protease domain-like"/>
    <property type="match status" value="1"/>
</dbReference>
<dbReference type="EMBL" id="JAATIP010000089">
    <property type="protein sequence ID" value="KAF4375699.1"/>
    <property type="molecule type" value="Genomic_DNA"/>
</dbReference>
<dbReference type="GO" id="GO:0005524">
    <property type="term" value="F:ATP binding"/>
    <property type="evidence" value="ECO:0007669"/>
    <property type="project" value="UniProtKB-KW"/>
</dbReference>
<dbReference type="PANTHER" id="PTHR23076">
    <property type="entry name" value="METALLOPROTEASE M41 FTSH"/>
    <property type="match status" value="1"/>
</dbReference>
<evidence type="ECO:0000256" key="5">
    <source>
        <dbReference type="ARBA" id="ARBA00022670"/>
    </source>
</evidence>
<dbReference type="GO" id="GO:0005743">
    <property type="term" value="C:mitochondrial inner membrane"/>
    <property type="evidence" value="ECO:0007669"/>
    <property type="project" value="UniProtKB-SubCell"/>
</dbReference>
<keyword evidence="6" id="KW-0479">Metal-binding</keyword>
<name>A0A7J6G104_CANSA</name>
<dbReference type="GO" id="GO:0006508">
    <property type="term" value="P:proteolysis"/>
    <property type="evidence" value="ECO:0007669"/>
    <property type="project" value="UniProtKB-KW"/>
</dbReference>
<evidence type="ECO:0000256" key="10">
    <source>
        <dbReference type="ARBA" id="ARBA00022840"/>
    </source>
</evidence>
<dbReference type="SUPFAM" id="SSF52540">
    <property type="entry name" value="P-loop containing nucleoside triphosphate hydrolases"/>
    <property type="match status" value="1"/>
</dbReference>
<comment type="caution">
    <text evidence="15">The sequence shown here is derived from an EMBL/GenBank/DDBJ whole genome shotgun (WGS) entry which is preliminary data.</text>
</comment>
<dbReference type="PROSITE" id="PS00674">
    <property type="entry name" value="AAA"/>
    <property type="match status" value="1"/>
</dbReference>
<keyword evidence="7" id="KW-0547">Nucleotide-binding</keyword>
<evidence type="ECO:0000256" key="12">
    <source>
        <dbReference type="ARBA" id="ARBA00023049"/>
    </source>
</evidence>
<dbReference type="Pfam" id="PF12146">
    <property type="entry name" value="Hydrolase_4"/>
    <property type="match status" value="1"/>
</dbReference>
<dbReference type="NCBIfam" id="TIGR01241">
    <property type="entry name" value="FtsH_fam"/>
    <property type="match status" value="1"/>
</dbReference>
<dbReference type="Pfam" id="PF17862">
    <property type="entry name" value="AAA_lid_3"/>
    <property type="match status" value="1"/>
</dbReference>
<evidence type="ECO:0000256" key="7">
    <source>
        <dbReference type="ARBA" id="ARBA00022741"/>
    </source>
</evidence>
<dbReference type="InterPro" id="IPR037219">
    <property type="entry name" value="Peptidase_M41-like"/>
</dbReference>
<dbReference type="PANTHER" id="PTHR23076:SF37">
    <property type="entry name" value="ATP-DEPENDENT ZINC METALLOPROTEASE FTSH 4, MITOCHONDRIAL"/>
    <property type="match status" value="1"/>
</dbReference>
<dbReference type="SMART" id="SM00382">
    <property type="entry name" value="AAA"/>
    <property type="match status" value="1"/>
</dbReference>
<reference evidence="15 16" key="1">
    <citation type="journal article" date="2020" name="bioRxiv">
        <title>Sequence and annotation of 42 cannabis genomes reveals extensive copy number variation in cannabinoid synthesis and pathogen resistance genes.</title>
        <authorList>
            <person name="Mckernan K.J."/>
            <person name="Helbert Y."/>
            <person name="Kane L.T."/>
            <person name="Ebling H."/>
            <person name="Zhang L."/>
            <person name="Liu B."/>
            <person name="Eaton Z."/>
            <person name="Mclaughlin S."/>
            <person name="Kingan S."/>
            <person name="Baybayan P."/>
            <person name="Concepcion G."/>
            <person name="Jordan M."/>
            <person name="Riva A."/>
            <person name="Barbazuk W."/>
            <person name="Harkins T."/>
        </authorList>
    </citation>
    <scope>NUCLEOTIDE SEQUENCE [LARGE SCALE GENOMIC DNA]</scope>
    <source>
        <strain evidence="16">cv. Jamaican Lion 4</strain>
        <tissue evidence="15">Leaf</tissue>
    </source>
</reference>
<comment type="similarity">
    <text evidence="4">In the N-terminal section; belongs to the AAA ATPase family.</text>
</comment>
<feature type="domain" description="AAA+ ATPase" evidence="14">
    <location>
        <begin position="256"/>
        <end position="392"/>
    </location>
</feature>
<dbReference type="Proteomes" id="UP000525078">
    <property type="component" value="Unassembled WGS sequence"/>
</dbReference>
<keyword evidence="12" id="KW-0482">Metalloprotease</keyword>
<dbReference type="Gene3D" id="1.20.58.760">
    <property type="entry name" value="Peptidase M41"/>
    <property type="match status" value="1"/>
</dbReference>
<dbReference type="GO" id="GO:0004222">
    <property type="term" value="F:metalloendopeptidase activity"/>
    <property type="evidence" value="ECO:0007669"/>
    <property type="project" value="InterPro"/>
</dbReference>
<dbReference type="InterPro" id="IPR005936">
    <property type="entry name" value="FtsH"/>
</dbReference>
<dbReference type="FunFam" id="3.40.50.300:FF:000175">
    <property type="entry name" value="ATP-dependent zinc metalloprotease FTSH 4"/>
    <property type="match status" value="1"/>
</dbReference>
<accession>A0A7J6G104</accession>
<keyword evidence="13" id="KW-0496">Mitochondrion</keyword>
<evidence type="ECO:0000256" key="9">
    <source>
        <dbReference type="ARBA" id="ARBA00022833"/>
    </source>
</evidence>